<reference evidence="1 2" key="1">
    <citation type="submission" date="2018-08" db="EMBL/GenBank/DDBJ databases">
        <title>Recombination of ecologically and evolutionarily significant loci maintains genetic cohesion in the Pseudomonas syringae species complex.</title>
        <authorList>
            <person name="Dillon M."/>
            <person name="Thakur S."/>
            <person name="Almeida R.N.D."/>
            <person name="Weir B.S."/>
            <person name="Guttman D.S."/>
        </authorList>
    </citation>
    <scope>NUCLEOTIDE SEQUENCE [LARGE SCALE GENOMIC DNA]</scope>
    <source>
        <strain evidence="1 2">ICMP 5019</strain>
    </source>
</reference>
<comment type="caution">
    <text evidence="1">The sequence shown here is derived from an EMBL/GenBank/DDBJ whole genome shotgun (WGS) entry which is preliminary data.</text>
</comment>
<gene>
    <name evidence="1" type="ORF">ALP74_03129</name>
</gene>
<organism evidence="1 2">
    <name type="scientific">Pseudomonas coronafaciens pv. garcae</name>
    <dbReference type="NCBI Taxonomy" id="251653"/>
    <lineage>
        <taxon>Bacteria</taxon>
        <taxon>Pseudomonadati</taxon>
        <taxon>Pseudomonadota</taxon>
        <taxon>Gammaproteobacteria</taxon>
        <taxon>Pseudomonadales</taxon>
        <taxon>Pseudomonadaceae</taxon>
        <taxon>Pseudomonas</taxon>
        <taxon>Pseudomonas coronafaciens</taxon>
    </lineage>
</organism>
<evidence type="ECO:0000313" key="1">
    <source>
        <dbReference type="EMBL" id="RMS01185.1"/>
    </source>
</evidence>
<dbReference type="GeneID" id="72393928"/>
<proteinExistence type="predicted"/>
<dbReference type="EMBL" id="RBSH01000157">
    <property type="protein sequence ID" value="RMS01185.1"/>
    <property type="molecule type" value="Genomic_DNA"/>
</dbReference>
<accession>A0AB37QRF2</accession>
<protein>
    <submittedName>
        <fullName evidence="1">Uncharacterized protein</fullName>
    </submittedName>
</protein>
<dbReference type="RefSeq" id="WP_005892344.1">
    <property type="nucleotide sequence ID" value="NZ_RBSH01000157.1"/>
</dbReference>
<dbReference type="InterPro" id="IPR045646">
    <property type="entry name" value="DUF6402"/>
</dbReference>
<sequence>MSLNDFQRTNALGPDTYYALPQGASHTYAPTDTPAKEVIIQSLALSRLPGAMRNMGWDTAAALMQRWFDSPAWEMPEEWKEEKTKPDPSTLLSAQCDENIVKMDWAMQFERCRYAVKLAESRVTTVNGIERLRLLLKNAGWAGEETFNLDTTMMKASQIDTISQINFAEFGSAWNRLDDMYGSLGRATLKVGVSGKTFIKESPITHEAHNFFQVENLGFYIRDHYDFNGLQYLGTWTEDRILTKTESIVTLTPQGNLIVRLKDGPFAAITNTHFRKYREKTGSGGDFIIYSDVHWKISQTIIDLGSIL</sequence>
<name>A0AB37QRF2_9PSED</name>
<dbReference type="Proteomes" id="UP000272613">
    <property type="component" value="Unassembled WGS sequence"/>
</dbReference>
<dbReference type="AlphaFoldDB" id="A0AB37QRF2"/>
<dbReference type="Pfam" id="PF19940">
    <property type="entry name" value="DUF6402"/>
    <property type="match status" value="1"/>
</dbReference>
<evidence type="ECO:0000313" key="2">
    <source>
        <dbReference type="Proteomes" id="UP000272613"/>
    </source>
</evidence>